<organism evidence="1">
    <name type="scientific">Arundo donax</name>
    <name type="common">Giant reed</name>
    <name type="synonym">Donax arundinaceus</name>
    <dbReference type="NCBI Taxonomy" id="35708"/>
    <lineage>
        <taxon>Eukaryota</taxon>
        <taxon>Viridiplantae</taxon>
        <taxon>Streptophyta</taxon>
        <taxon>Embryophyta</taxon>
        <taxon>Tracheophyta</taxon>
        <taxon>Spermatophyta</taxon>
        <taxon>Magnoliopsida</taxon>
        <taxon>Liliopsida</taxon>
        <taxon>Poales</taxon>
        <taxon>Poaceae</taxon>
        <taxon>PACMAD clade</taxon>
        <taxon>Arundinoideae</taxon>
        <taxon>Arundineae</taxon>
        <taxon>Arundo</taxon>
    </lineage>
</organism>
<reference evidence="1" key="2">
    <citation type="journal article" date="2015" name="Data Brief">
        <title>Shoot transcriptome of the giant reed, Arundo donax.</title>
        <authorList>
            <person name="Barrero R.A."/>
            <person name="Guerrero F.D."/>
            <person name="Moolhuijzen P."/>
            <person name="Goolsby J.A."/>
            <person name="Tidwell J."/>
            <person name="Bellgard S.E."/>
            <person name="Bellgard M.I."/>
        </authorList>
    </citation>
    <scope>NUCLEOTIDE SEQUENCE</scope>
    <source>
        <tissue evidence="1">Shoot tissue taken approximately 20 cm above the soil surface</tissue>
    </source>
</reference>
<sequence length="13" mass="1478">MRRAMALPCACVR</sequence>
<proteinExistence type="predicted"/>
<dbReference type="EMBL" id="GBRH01249708">
    <property type="protein sequence ID" value="JAD48187.1"/>
    <property type="molecule type" value="Transcribed_RNA"/>
</dbReference>
<name>A0A0A9AM99_ARUDO</name>
<reference evidence="1" key="1">
    <citation type="submission" date="2014-09" db="EMBL/GenBank/DDBJ databases">
        <authorList>
            <person name="Magalhaes I.L.F."/>
            <person name="Oliveira U."/>
            <person name="Santos F.R."/>
            <person name="Vidigal T.H.D.A."/>
            <person name="Brescovit A.D."/>
            <person name="Santos A.J."/>
        </authorList>
    </citation>
    <scope>NUCLEOTIDE SEQUENCE</scope>
    <source>
        <tissue evidence="1">Shoot tissue taken approximately 20 cm above the soil surface</tissue>
    </source>
</reference>
<evidence type="ECO:0000313" key="1">
    <source>
        <dbReference type="EMBL" id="JAD48187.1"/>
    </source>
</evidence>
<protein>
    <submittedName>
        <fullName evidence="1">Uncharacterized protein</fullName>
    </submittedName>
</protein>
<accession>A0A0A9AM99</accession>